<name>T1A0S7_9ZZZZ</name>
<dbReference type="GO" id="GO:0050660">
    <property type="term" value="F:flavin adenine dinucleotide binding"/>
    <property type="evidence" value="ECO:0007669"/>
    <property type="project" value="TreeGrafter"/>
</dbReference>
<comment type="caution">
    <text evidence="11">The sequence shown here is derived from an EMBL/GenBank/DDBJ whole genome shotgun (WGS) entry which is preliminary data.</text>
</comment>
<reference evidence="11" key="1">
    <citation type="submission" date="2013-08" db="EMBL/GenBank/DDBJ databases">
        <authorList>
            <person name="Mendez C."/>
            <person name="Richter M."/>
            <person name="Ferrer M."/>
            <person name="Sanchez J."/>
        </authorList>
    </citation>
    <scope>NUCLEOTIDE SEQUENCE</scope>
</reference>
<dbReference type="PIRSF" id="PIRSF000350">
    <property type="entry name" value="Mercury_reductase_MerA"/>
    <property type="match status" value="1"/>
</dbReference>
<evidence type="ECO:0000256" key="8">
    <source>
        <dbReference type="ARBA" id="ARBA00023284"/>
    </source>
</evidence>
<evidence type="ECO:0000256" key="1">
    <source>
        <dbReference type="ARBA" id="ARBA00001974"/>
    </source>
</evidence>
<dbReference type="PANTHER" id="PTHR43014:SF2">
    <property type="entry name" value="MERCURIC REDUCTASE"/>
    <property type="match status" value="1"/>
</dbReference>
<evidence type="ECO:0000259" key="9">
    <source>
        <dbReference type="Pfam" id="PF02852"/>
    </source>
</evidence>
<dbReference type="Pfam" id="PF02852">
    <property type="entry name" value="Pyr_redox_dim"/>
    <property type="match status" value="1"/>
</dbReference>
<accession>T1A0S7</accession>
<dbReference type="InterPro" id="IPR016156">
    <property type="entry name" value="FAD/NAD-linked_Rdtase_dimer_sf"/>
</dbReference>
<dbReference type="PROSITE" id="PS00076">
    <property type="entry name" value="PYRIDINE_REDOX_1"/>
    <property type="match status" value="1"/>
</dbReference>
<keyword evidence="6" id="KW-0560">Oxidoreductase</keyword>
<keyword evidence="7" id="KW-1015">Disulfide bond</keyword>
<evidence type="ECO:0000256" key="4">
    <source>
        <dbReference type="ARBA" id="ARBA00022827"/>
    </source>
</evidence>
<keyword evidence="8" id="KW-0676">Redox-active center</keyword>
<proteinExistence type="inferred from homology"/>
<evidence type="ECO:0000256" key="6">
    <source>
        <dbReference type="ARBA" id="ARBA00023002"/>
    </source>
</evidence>
<gene>
    <name evidence="11" type="ORF">B1A_18295</name>
</gene>
<dbReference type="PRINTS" id="PR00368">
    <property type="entry name" value="FADPNR"/>
</dbReference>
<dbReference type="Pfam" id="PF07992">
    <property type="entry name" value="Pyr_redox_2"/>
    <property type="match status" value="1"/>
</dbReference>
<dbReference type="PANTHER" id="PTHR43014">
    <property type="entry name" value="MERCURIC REDUCTASE"/>
    <property type="match status" value="1"/>
</dbReference>
<dbReference type="InterPro" id="IPR001100">
    <property type="entry name" value="Pyr_nuc-diS_OxRdtase"/>
</dbReference>
<protein>
    <submittedName>
        <fullName evidence="11">Dihydrolipoyl dehydrogenase</fullName>
    </submittedName>
</protein>
<feature type="domain" description="Pyridine nucleotide-disulphide oxidoreductase dimerisation" evidence="9">
    <location>
        <begin position="359"/>
        <end position="434"/>
    </location>
</feature>
<evidence type="ECO:0000313" key="11">
    <source>
        <dbReference type="EMBL" id="EQD35425.1"/>
    </source>
</evidence>
<dbReference type="Gene3D" id="3.30.390.30">
    <property type="match status" value="1"/>
</dbReference>
<reference evidence="11" key="2">
    <citation type="journal article" date="2014" name="ISME J.">
        <title>Microbial stratification in low pH oxic and suboxic macroscopic growths along an acid mine drainage.</title>
        <authorList>
            <person name="Mendez-Garcia C."/>
            <person name="Mesa V."/>
            <person name="Sprenger R.R."/>
            <person name="Richter M."/>
            <person name="Diez M.S."/>
            <person name="Solano J."/>
            <person name="Bargiela R."/>
            <person name="Golyshina O.V."/>
            <person name="Manteca A."/>
            <person name="Ramos J.L."/>
            <person name="Gallego J.R."/>
            <person name="Llorente I."/>
            <person name="Martins Dos Santos V.A."/>
            <person name="Jensen O.N."/>
            <person name="Pelaez A.I."/>
            <person name="Sanchez J."/>
            <person name="Ferrer M."/>
        </authorList>
    </citation>
    <scope>NUCLEOTIDE SEQUENCE</scope>
</reference>
<dbReference type="GO" id="GO:0003955">
    <property type="term" value="F:NAD(P)H dehydrogenase (quinone) activity"/>
    <property type="evidence" value="ECO:0007669"/>
    <property type="project" value="TreeGrafter"/>
</dbReference>
<comment type="similarity">
    <text evidence="2">Belongs to the class-I pyridine nucleotide-disulfide oxidoreductase family.</text>
</comment>
<dbReference type="InterPro" id="IPR012999">
    <property type="entry name" value="Pyr_OxRdtase_I_AS"/>
</dbReference>
<keyword evidence="5" id="KW-0521">NADP</keyword>
<evidence type="ECO:0000256" key="2">
    <source>
        <dbReference type="ARBA" id="ARBA00007532"/>
    </source>
</evidence>
<evidence type="ECO:0000256" key="7">
    <source>
        <dbReference type="ARBA" id="ARBA00023157"/>
    </source>
</evidence>
<organism evidence="11">
    <name type="scientific">mine drainage metagenome</name>
    <dbReference type="NCBI Taxonomy" id="410659"/>
    <lineage>
        <taxon>unclassified sequences</taxon>
        <taxon>metagenomes</taxon>
        <taxon>ecological metagenomes</taxon>
    </lineage>
</organism>
<feature type="domain" description="FAD/NAD(P)-binding" evidence="10">
    <location>
        <begin position="12"/>
        <end position="337"/>
    </location>
</feature>
<evidence type="ECO:0000256" key="5">
    <source>
        <dbReference type="ARBA" id="ARBA00022857"/>
    </source>
</evidence>
<dbReference type="InterPro" id="IPR004099">
    <property type="entry name" value="Pyr_nucl-diS_OxRdtase_dimer"/>
</dbReference>
<dbReference type="SUPFAM" id="SSF55424">
    <property type="entry name" value="FAD/NAD-linked reductases, dimerisation (C-terminal) domain"/>
    <property type="match status" value="1"/>
</dbReference>
<dbReference type="InterPro" id="IPR036188">
    <property type="entry name" value="FAD/NAD-bd_sf"/>
</dbReference>
<dbReference type="PRINTS" id="PR00411">
    <property type="entry name" value="PNDRDTASEI"/>
</dbReference>
<dbReference type="InterPro" id="IPR023753">
    <property type="entry name" value="FAD/NAD-binding_dom"/>
</dbReference>
<dbReference type="EMBL" id="AUZX01013492">
    <property type="protein sequence ID" value="EQD35425.1"/>
    <property type="molecule type" value="Genomic_DNA"/>
</dbReference>
<comment type="cofactor">
    <cofactor evidence="1">
        <name>FAD</name>
        <dbReference type="ChEBI" id="CHEBI:57692"/>
    </cofactor>
</comment>
<keyword evidence="4" id="KW-0274">FAD</keyword>
<keyword evidence="3" id="KW-0285">Flavoprotein</keyword>
<evidence type="ECO:0000259" key="10">
    <source>
        <dbReference type="Pfam" id="PF07992"/>
    </source>
</evidence>
<dbReference type="GO" id="GO:0016668">
    <property type="term" value="F:oxidoreductase activity, acting on a sulfur group of donors, NAD(P) as acceptor"/>
    <property type="evidence" value="ECO:0007669"/>
    <property type="project" value="InterPro"/>
</dbReference>
<sequence>MNATPQQDEVVDVLVIGGGPGGTPVALALAQAGRRVMLVEQGDGLGGTCLFEGCIPSKIFRESALRLHAADRAAEFGIGFGAAMKPVVDWPRVLARKQAILAGRAAAALRNAQALPTLQVVHGHARLRGPHAAEISVAGAAPRPLRFAHAILATGAQASRLALAGSDLAGVLAPEQLLALDRVPESLLMIGGGPIGVEMAQIFRLLGSRVALLHSRERILPSMEADLALQLQQRLLGAGIDLRCGARAQSIVPVTNGLRVAYRDAQGNSGQIETQLVGLALGRVPRVVDLGLEHTRIRHDGKGLRVDAQLQTDEPDVYAVGDLLGQPMFAHWATAQAQALAQHLLGKPALFPKVEHNSVVIFSHPEFASAGLTVAQAQAAGLDVDVATYDYAIDARAQIGAETGALRLVFERASHRIVGVHALIEGASDLIGEAT</sequence>
<evidence type="ECO:0000256" key="3">
    <source>
        <dbReference type="ARBA" id="ARBA00022630"/>
    </source>
</evidence>
<dbReference type="SUPFAM" id="SSF51905">
    <property type="entry name" value="FAD/NAD(P)-binding domain"/>
    <property type="match status" value="1"/>
</dbReference>
<dbReference type="Gene3D" id="3.50.50.60">
    <property type="entry name" value="FAD/NAD(P)-binding domain"/>
    <property type="match status" value="2"/>
</dbReference>
<dbReference type="AlphaFoldDB" id="T1A0S7"/>
<feature type="non-terminal residue" evidence="11">
    <location>
        <position position="435"/>
    </location>
</feature>